<dbReference type="InterPro" id="IPR011042">
    <property type="entry name" value="6-blade_b-propeller_TolB-like"/>
</dbReference>
<dbReference type="Gene3D" id="2.120.10.30">
    <property type="entry name" value="TolB, C-terminal domain"/>
    <property type="match status" value="1"/>
</dbReference>
<sequence length="251" mass="29663">MKYVFLILFLWSGMFVVRAQSYLLIDNKVNLRLCNFHMDLKGNFDYYDNIVLDLGDIYGSRFAGYNWKGDSLVLFLETKGKVAQKIIVLDSIKSVPILPILKVSNLKTLYNSRQKNPNAEYRFRNIKVKINAQGWIECYQKDSLLWQKHPNINTFSIGTLGLGYQNPVITPDGQTLLLRYATYFTCYLVEIDVNTGKQRKIVRNKIYTPFWYSPDGRYILYTSKRGLRIYDRETRKKFKGFGWRDAFWLYR</sequence>
<dbReference type="PATRIC" id="fig|742817.3.peg.2443"/>
<gene>
    <name evidence="1" type="ORF">HMPREF9449_02280</name>
</gene>
<dbReference type="EMBL" id="ADMC01000025">
    <property type="protein sequence ID" value="EHP46663.1"/>
    <property type="molecule type" value="Genomic_DNA"/>
</dbReference>
<name>H1DIQ1_9BACT</name>
<evidence type="ECO:0008006" key="3">
    <source>
        <dbReference type="Google" id="ProtNLM"/>
    </source>
</evidence>
<protein>
    <recommendedName>
        <fullName evidence="3">Dipeptidylpeptidase IV N-terminal domain-containing protein</fullName>
    </recommendedName>
</protein>
<dbReference type="InterPro" id="IPR011659">
    <property type="entry name" value="WD40"/>
</dbReference>
<keyword evidence="2" id="KW-1185">Reference proteome</keyword>
<dbReference type="RefSeq" id="WP_009137427.1">
    <property type="nucleotide sequence ID" value="NZ_JH594596.1"/>
</dbReference>
<dbReference type="STRING" id="742817.HMPREF9449_02280"/>
<organism evidence="1 2">
    <name type="scientific">Odoribacter laneus YIT 12061</name>
    <dbReference type="NCBI Taxonomy" id="742817"/>
    <lineage>
        <taxon>Bacteria</taxon>
        <taxon>Pseudomonadati</taxon>
        <taxon>Bacteroidota</taxon>
        <taxon>Bacteroidia</taxon>
        <taxon>Bacteroidales</taxon>
        <taxon>Odoribacteraceae</taxon>
        <taxon>Odoribacter</taxon>
    </lineage>
</organism>
<dbReference type="Proteomes" id="UP000004892">
    <property type="component" value="Unassembled WGS sequence"/>
</dbReference>
<comment type="caution">
    <text evidence="1">The sequence shown here is derived from an EMBL/GenBank/DDBJ whole genome shotgun (WGS) entry which is preliminary data.</text>
</comment>
<proteinExistence type="predicted"/>
<evidence type="ECO:0000313" key="1">
    <source>
        <dbReference type="EMBL" id="EHP46663.1"/>
    </source>
</evidence>
<dbReference type="HOGENOM" id="CLU_1106279_0_0_10"/>
<accession>H1DIQ1</accession>
<dbReference type="SUPFAM" id="SSF69304">
    <property type="entry name" value="Tricorn protease N-terminal domain"/>
    <property type="match status" value="1"/>
</dbReference>
<dbReference type="Pfam" id="PF07676">
    <property type="entry name" value="PD40"/>
    <property type="match status" value="1"/>
</dbReference>
<dbReference type="AlphaFoldDB" id="H1DIQ1"/>
<evidence type="ECO:0000313" key="2">
    <source>
        <dbReference type="Proteomes" id="UP000004892"/>
    </source>
</evidence>
<dbReference type="GeneID" id="98069827"/>
<reference evidence="1 2" key="1">
    <citation type="submission" date="2012-01" db="EMBL/GenBank/DDBJ databases">
        <title>The Genome Sequence of Odoribacter laneus YIT 12061.</title>
        <authorList>
            <consortium name="The Broad Institute Genome Sequencing Platform"/>
            <person name="Earl A."/>
            <person name="Ward D."/>
            <person name="Feldgarden M."/>
            <person name="Gevers D."/>
            <person name="Morotomi M."/>
            <person name="Young S.K."/>
            <person name="Zeng Q."/>
            <person name="Gargeya S."/>
            <person name="Fitzgerald M."/>
            <person name="Haas B."/>
            <person name="Abouelleil A."/>
            <person name="Alvarado L."/>
            <person name="Arachchi H.M."/>
            <person name="Berlin A."/>
            <person name="Chapman S.B."/>
            <person name="Gearin G."/>
            <person name="Goldberg J."/>
            <person name="Griggs A."/>
            <person name="Gujja S."/>
            <person name="Hansen M."/>
            <person name="Heiman D."/>
            <person name="Howarth C."/>
            <person name="Larimer J."/>
            <person name="Lui A."/>
            <person name="MacDonald P.J.P."/>
            <person name="McCowen C."/>
            <person name="Montmayeur A."/>
            <person name="Murphy C."/>
            <person name="Neiman D."/>
            <person name="Pearson M."/>
            <person name="Priest M."/>
            <person name="Roberts A."/>
            <person name="Saif S."/>
            <person name="Shea T."/>
            <person name="Sisk P."/>
            <person name="Stolte C."/>
            <person name="Sykes S."/>
            <person name="Wortman J."/>
            <person name="Nusbaum C."/>
            <person name="Birren B."/>
        </authorList>
    </citation>
    <scope>NUCLEOTIDE SEQUENCE [LARGE SCALE GENOMIC DNA]</scope>
    <source>
        <strain evidence="1 2">YIT 12061</strain>
    </source>
</reference>